<keyword evidence="1" id="KW-0547">Nucleotide-binding</keyword>
<accession>A0A098AYU8</accession>
<keyword evidence="1" id="KW-0813">Transport</keyword>
<organism evidence="1">
    <name type="scientific">Desulfitobacterium hafniense</name>
    <name type="common">Desulfitobacterium frappieri</name>
    <dbReference type="NCBI Taxonomy" id="49338"/>
    <lineage>
        <taxon>Bacteria</taxon>
        <taxon>Bacillati</taxon>
        <taxon>Bacillota</taxon>
        <taxon>Clostridia</taxon>
        <taxon>Eubacteriales</taxon>
        <taxon>Desulfitobacteriaceae</taxon>
        <taxon>Desulfitobacterium</taxon>
    </lineage>
</organism>
<keyword evidence="1" id="KW-0762">Sugar transport</keyword>
<dbReference type="PATRIC" id="fig|49338.4.peg.1518"/>
<dbReference type="AlphaFoldDB" id="A0A098AYU8"/>
<protein>
    <submittedName>
        <fullName evidence="1">ATP-binding sugar transporter from pro-phage</fullName>
    </submittedName>
</protein>
<name>A0A098AYU8_DESHA</name>
<dbReference type="GO" id="GO:0005524">
    <property type="term" value="F:ATP binding"/>
    <property type="evidence" value="ECO:0007669"/>
    <property type="project" value="UniProtKB-KW"/>
</dbReference>
<evidence type="ECO:0000313" key="1">
    <source>
        <dbReference type="EMBL" id="CDX01295.1"/>
    </source>
</evidence>
<gene>
    <name evidence="1" type="ORF">DPCES_1408</name>
</gene>
<dbReference type="EMBL" id="LK996017">
    <property type="protein sequence ID" value="CDX01295.1"/>
    <property type="molecule type" value="Genomic_DNA"/>
</dbReference>
<proteinExistence type="predicted"/>
<sequence>MPKLRDYFSSDLDTFMNQEEFAELHKVDGVEMLSIVDADDTKEFSGRSLEMESVMQGIFVNAITLYVKIADYEKPNVGYRLNLDGDYYNVVGVSETSGLLKINLIAHES</sequence>
<reference evidence="1" key="1">
    <citation type="submission" date="2014-07" db="EMBL/GenBank/DDBJ databases">
        <authorList>
            <person name="Hornung V.Bastian."/>
        </authorList>
    </citation>
    <scope>NUCLEOTIDE SEQUENCE</scope>
    <source>
        <strain evidence="1">PCE-S</strain>
    </source>
</reference>
<keyword evidence="1" id="KW-0067">ATP-binding</keyword>
<dbReference type="RefSeq" id="WP_208925466.1">
    <property type="nucleotide sequence ID" value="NZ_LK996017.1"/>
</dbReference>